<evidence type="ECO:0000256" key="1">
    <source>
        <dbReference type="ARBA" id="ARBA00009995"/>
    </source>
</evidence>
<evidence type="ECO:0000313" key="7">
    <source>
        <dbReference type="Proteomes" id="UP001353858"/>
    </source>
</evidence>
<comment type="caution">
    <text evidence="6">The sequence shown here is derived from an EMBL/GenBank/DDBJ whole genome shotgun (WGS) entry which is preliminary data.</text>
</comment>
<dbReference type="GO" id="GO:0008194">
    <property type="term" value="F:UDP-glycosyltransferase activity"/>
    <property type="evidence" value="ECO:0007669"/>
    <property type="project" value="InterPro"/>
</dbReference>
<dbReference type="InterPro" id="IPR029069">
    <property type="entry name" value="HotDog_dom_sf"/>
</dbReference>
<name>A0AAN7Q917_9COLE</name>
<keyword evidence="7" id="KW-1185">Reference proteome</keyword>
<comment type="similarity">
    <text evidence="1">Belongs to the UDP-glycosyltransferase family.</text>
</comment>
<dbReference type="InterPro" id="IPR051490">
    <property type="entry name" value="THEM6_lcsJ_thioesterase"/>
</dbReference>
<dbReference type="InterPro" id="IPR002213">
    <property type="entry name" value="UDP_glucos_trans"/>
</dbReference>
<keyword evidence="3" id="KW-0808">Transferase</keyword>
<dbReference type="Proteomes" id="UP001353858">
    <property type="component" value="Unassembled WGS sequence"/>
</dbReference>
<dbReference type="Gene3D" id="3.10.129.10">
    <property type="entry name" value="Hotdog Thioesterase"/>
    <property type="match status" value="2"/>
</dbReference>
<dbReference type="FunFam" id="3.40.50.2000:FF:000050">
    <property type="entry name" value="UDP-glucuronosyltransferase"/>
    <property type="match status" value="1"/>
</dbReference>
<gene>
    <name evidence="6" type="ORF">RN001_002913</name>
</gene>
<organism evidence="6 7">
    <name type="scientific">Aquatica leii</name>
    <dbReference type="NCBI Taxonomy" id="1421715"/>
    <lineage>
        <taxon>Eukaryota</taxon>
        <taxon>Metazoa</taxon>
        <taxon>Ecdysozoa</taxon>
        <taxon>Arthropoda</taxon>
        <taxon>Hexapoda</taxon>
        <taxon>Insecta</taxon>
        <taxon>Pterygota</taxon>
        <taxon>Neoptera</taxon>
        <taxon>Endopterygota</taxon>
        <taxon>Coleoptera</taxon>
        <taxon>Polyphaga</taxon>
        <taxon>Elateriformia</taxon>
        <taxon>Elateroidea</taxon>
        <taxon>Lampyridae</taxon>
        <taxon>Luciolinae</taxon>
        <taxon>Aquatica</taxon>
    </lineage>
</organism>
<dbReference type="EMBL" id="JARPUR010000001">
    <property type="protein sequence ID" value="KAK4886642.1"/>
    <property type="molecule type" value="Genomic_DNA"/>
</dbReference>
<protein>
    <recommendedName>
        <fullName evidence="5">Protein THEM6</fullName>
    </recommendedName>
</protein>
<dbReference type="SUPFAM" id="SSF54637">
    <property type="entry name" value="Thioesterase/thiol ester dehydrase-isomerase"/>
    <property type="match status" value="2"/>
</dbReference>
<evidence type="ECO:0000256" key="2">
    <source>
        <dbReference type="ARBA" id="ARBA00022676"/>
    </source>
</evidence>
<dbReference type="PANTHER" id="PTHR12475">
    <property type="match status" value="1"/>
</dbReference>
<dbReference type="Pfam" id="PF00201">
    <property type="entry name" value="UDPGT"/>
    <property type="match status" value="1"/>
</dbReference>
<dbReference type="CDD" id="cd03784">
    <property type="entry name" value="GT1_Gtf-like"/>
    <property type="match status" value="1"/>
</dbReference>
<keyword evidence="2" id="KW-0328">Glycosyltransferase</keyword>
<evidence type="ECO:0000313" key="6">
    <source>
        <dbReference type="EMBL" id="KAK4886642.1"/>
    </source>
</evidence>
<evidence type="ECO:0000256" key="5">
    <source>
        <dbReference type="ARBA" id="ARBA00041112"/>
    </source>
</evidence>
<accession>A0AAN7Q917</accession>
<dbReference type="PANTHER" id="PTHR12475:SF11">
    <property type="entry name" value="PROTEIN THEM6"/>
    <property type="match status" value="1"/>
</dbReference>
<proteinExistence type="inferred from homology"/>
<dbReference type="AlphaFoldDB" id="A0AAN7Q917"/>
<sequence length="969" mass="111980">METRGRGEQSEQQMGVGEFISQAAEGVEAARGQQMGLNVTVQDLISMVVATMKEVESTKNVVLARFFKKKIAILQETTVWGICLTTDIDTFLYHMNNARFLRELDFARVDFYERTGLYNCIKRKKGEFALGTATIRYRRFLRLFHRYKLTSKIVYWDEQGIYMEHRFINPQDNFVNAIAIGKTRLINCSVEEVMSELLEAAGENNSKCKPQMPLEVAKWVESNEISSQVLRSEISSIKHTINVSTNNISEPMIFDELPLKEKEVTNLTDFYDNNVPSTSWQGNDDILRRSSFHLDYVSCVKILFVSVVPASSHQMIIQPIVKGLSMRDHEITFITPIPIEDKSLKRYREININFTREILNDIGKIYLEKSKMNPWLLMITEDYGMLRLIQPTLEYEPIQSLINRKDEKFDLVIFEAYHPIIYGYGGRFNCPMVGIMTHFADANKHFLVGNHYHPITNPDMRLGHAGRLNFIQRVQSVLFSIILRIRYYFTLNHANTLAKKHFGNIPDLHKLENNVSLLLTSTHPLLDGIRANKPTMIELGKIKRIESNHSISQDLFDFINSADNGFIYFSLGTLLKAKAILSKKLPAIIQTFAEIPQKVVWAWNDGYVGHVSNNVKIFKWVPQELILKHPQCKVFMTPAGSNSIEETIIAETPVLTIPLQFEQFYITEKVLEYGIGRTVDIDEFESNDLKEALTDLITNSKYIKNIKKLKVLIEDRPIDGLEQAIWWIEYVIRHKGAKHLRSAFDNIPFYEYYMLDFIMIKVEVDIDYMMFLSMISAIISIIVLLTWDVPYFIRTISLIVWARLFQTKKRSDESTTIYGVCSTSDLDIMFKHMNNARYVRELDFARFHFYETTGIYDAIVNTKATAYQTACVIKYRRTIQLFSIYQVATKIVYWDEKNIYLEQQFISVKDNFVKAIAYSKQGIIGANAAEIVTSLMGKDLSYKPEMSEEVKHFISCLDASSVTLRKKDN</sequence>
<evidence type="ECO:0000256" key="4">
    <source>
        <dbReference type="ARBA" id="ARBA00038228"/>
    </source>
</evidence>
<dbReference type="Gene3D" id="3.40.50.2000">
    <property type="entry name" value="Glycogen Phosphorylase B"/>
    <property type="match status" value="1"/>
</dbReference>
<reference evidence="7" key="1">
    <citation type="submission" date="2023-01" db="EMBL/GenBank/DDBJ databases">
        <title>Key to firefly adult light organ development and bioluminescence: homeobox transcription factors regulate luciferase expression and transportation to peroxisome.</title>
        <authorList>
            <person name="Fu X."/>
        </authorList>
    </citation>
    <scope>NUCLEOTIDE SEQUENCE [LARGE SCALE GENOMIC DNA]</scope>
</reference>
<dbReference type="Pfam" id="PF13279">
    <property type="entry name" value="4HBT_2"/>
    <property type="match status" value="2"/>
</dbReference>
<evidence type="ECO:0000256" key="3">
    <source>
        <dbReference type="ARBA" id="ARBA00022679"/>
    </source>
</evidence>
<dbReference type="SUPFAM" id="SSF53756">
    <property type="entry name" value="UDP-Glycosyltransferase/glycogen phosphorylase"/>
    <property type="match status" value="1"/>
</dbReference>
<dbReference type="CDD" id="cd00586">
    <property type="entry name" value="4HBT"/>
    <property type="match status" value="2"/>
</dbReference>
<comment type="similarity">
    <text evidence="4">Belongs to the THEM6 family.</text>
</comment>